<sequence>MNDNEILVTIGNTPYTTTIKHGNNTLIADEPEELGGQDEGFNPPALLLSSLGSCKAMTVKMYADRKKWDLQEVNIKLSYEILKSELQQTTYIKCHVSLKGNLDKDQKDRLLQISEKCPIHKILSNPIIISSNLI</sequence>
<dbReference type="PANTHER" id="PTHR39624">
    <property type="entry name" value="PROTEIN INVOLVED IN RIMO-MEDIATED BETA-METHYLTHIOLATION OF RIBOSOMAL PROTEIN S12 YCAO"/>
    <property type="match status" value="1"/>
</dbReference>
<accession>A0ABV0BYQ0</accession>
<dbReference type="InterPro" id="IPR015946">
    <property type="entry name" value="KH_dom-like_a/b"/>
</dbReference>
<dbReference type="Proteomes" id="UP001409291">
    <property type="component" value="Unassembled WGS sequence"/>
</dbReference>
<dbReference type="SUPFAM" id="SSF82784">
    <property type="entry name" value="OsmC-like"/>
    <property type="match status" value="1"/>
</dbReference>
<evidence type="ECO:0000313" key="2">
    <source>
        <dbReference type="Proteomes" id="UP001409291"/>
    </source>
</evidence>
<proteinExistence type="predicted"/>
<dbReference type="InterPro" id="IPR036102">
    <property type="entry name" value="OsmC/Ohrsf"/>
</dbReference>
<keyword evidence="2" id="KW-1185">Reference proteome</keyword>
<dbReference type="RefSeq" id="WP_132771359.1">
    <property type="nucleotide sequence ID" value="NZ_JAOQNK010000001.1"/>
</dbReference>
<protein>
    <submittedName>
        <fullName evidence="1">OsmC family protein</fullName>
    </submittedName>
</protein>
<name>A0ABV0BYQ0_9SPHI</name>
<evidence type="ECO:0000313" key="1">
    <source>
        <dbReference type="EMBL" id="MEN5379714.1"/>
    </source>
</evidence>
<gene>
    <name evidence="1" type="ORF">ABE541_20780</name>
</gene>
<dbReference type="InterPro" id="IPR003718">
    <property type="entry name" value="OsmC/Ohr_fam"/>
</dbReference>
<organism evidence="1 2">
    <name type="scientific">Sphingobacterium kitahiroshimense</name>
    <dbReference type="NCBI Taxonomy" id="470446"/>
    <lineage>
        <taxon>Bacteria</taxon>
        <taxon>Pseudomonadati</taxon>
        <taxon>Bacteroidota</taxon>
        <taxon>Sphingobacteriia</taxon>
        <taxon>Sphingobacteriales</taxon>
        <taxon>Sphingobacteriaceae</taxon>
        <taxon>Sphingobacterium</taxon>
    </lineage>
</organism>
<comment type="caution">
    <text evidence="1">The sequence shown here is derived from an EMBL/GenBank/DDBJ whole genome shotgun (WGS) entry which is preliminary data.</text>
</comment>
<dbReference type="PANTHER" id="PTHR39624:SF2">
    <property type="entry name" value="OSMC-LIKE PROTEIN"/>
    <property type="match status" value="1"/>
</dbReference>
<reference evidence="1 2" key="1">
    <citation type="submission" date="2024-04" db="EMBL/GenBank/DDBJ databases">
        <title>WGS of bacteria from Torrens River.</title>
        <authorList>
            <person name="Wyrsch E.R."/>
            <person name="Drigo B."/>
        </authorList>
    </citation>
    <scope>NUCLEOTIDE SEQUENCE [LARGE SCALE GENOMIC DNA]</scope>
    <source>
        <strain evidence="1 2">TWI391</strain>
    </source>
</reference>
<dbReference type="Pfam" id="PF02566">
    <property type="entry name" value="OsmC"/>
    <property type="match status" value="1"/>
</dbReference>
<dbReference type="EMBL" id="JBDJNQ010000011">
    <property type="protein sequence ID" value="MEN5379714.1"/>
    <property type="molecule type" value="Genomic_DNA"/>
</dbReference>
<dbReference type="Gene3D" id="3.30.300.20">
    <property type="match status" value="1"/>
</dbReference>